<dbReference type="RefSeq" id="WP_216569617.1">
    <property type="nucleotide sequence ID" value="NZ_JAHLOQ010000020.1"/>
</dbReference>
<dbReference type="GO" id="GO:0008168">
    <property type="term" value="F:methyltransferase activity"/>
    <property type="evidence" value="ECO:0007669"/>
    <property type="project" value="UniProtKB-KW"/>
</dbReference>
<dbReference type="PANTHER" id="PTHR43667:SF2">
    <property type="entry name" value="FATTY ACID C-METHYL TRANSFERASE"/>
    <property type="match status" value="1"/>
</dbReference>
<keyword evidence="2" id="KW-0489">Methyltransferase</keyword>
<evidence type="ECO:0000259" key="1">
    <source>
        <dbReference type="Pfam" id="PF13847"/>
    </source>
</evidence>
<organism evidence="2 3">
    <name type="scientific">Intestinibacter bartlettii</name>
    <dbReference type="NCBI Taxonomy" id="261299"/>
    <lineage>
        <taxon>Bacteria</taxon>
        <taxon>Bacillati</taxon>
        <taxon>Bacillota</taxon>
        <taxon>Clostridia</taxon>
        <taxon>Peptostreptococcales</taxon>
        <taxon>Peptostreptococcaceae</taxon>
        <taxon>Intestinibacter</taxon>
    </lineage>
</organism>
<protein>
    <submittedName>
        <fullName evidence="2">Class I SAM-dependent methyltransferase</fullName>
    </submittedName>
</protein>
<keyword evidence="2" id="KW-0808">Transferase</keyword>
<sequence>MFIETIKENWKYENANDDAAIELWNAKADYFGSYELEEVKKEKFIQIIKENNLIDKKGTILDVGCGAGKYCAALSDECYKAIGTDLSPKMIEYAQKRATQYGKNNLEFRCDNWSELDIKKDGLINKFDLVIACMTPAICNYNTFKKFMDCSKNAGIFCCGTRRSDSVTDKIDKLLGFDKLDKGSDNIPLYVFNILWENGNYPNIEYIDQSWNSDMKFEKACDVYINRCKAKYDIDEEQEQIVKKYLQDISKDGVVYETIKTTKAVVYWKK</sequence>
<gene>
    <name evidence="2" type="ORF">KQI20_08420</name>
</gene>
<dbReference type="InterPro" id="IPR025714">
    <property type="entry name" value="Methyltranfer_dom"/>
</dbReference>
<proteinExistence type="predicted"/>
<dbReference type="EMBL" id="JAHLOQ010000020">
    <property type="protein sequence ID" value="MBU5336460.1"/>
    <property type="molecule type" value="Genomic_DNA"/>
</dbReference>
<dbReference type="GO" id="GO:0032259">
    <property type="term" value="P:methylation"/>
    <property type="evidence" value="ECO:0007669"/>
    <property type="project" value="UniProtKB-KW"/>
</dbReference>
<comment type="caution">
    <text evidence="2">The sequence shown here is derived from an EMBL/GenBank/DDBJ whole genome shotgun (WGS) entry which is preliminary data.</text>
</comment>
<evidence type="ECO:0000313" key="2">
    <source>
        <dbReference type="EMBL" id="MBU5336460.1"/>
    </source>
</evidence>
<feature type="domain" description="Methyltransferase" evidence="1">
    <location>
        <begin position="55"/>
        <end position="140"/>
    </location>
</feature>
<name>A0ABS6DX80_9FIRM</name>
<reference evidence="2 3" key="1">
    <citation type="submission" date="2021-06" db="EMBL/GenBank/DDBJ databases">
        <authorList>
            <person name="Sun Q."/>
            <person name="Li D."/>
        </authorList>
    </citation>
    <scope>NUCLEOTIDE SEQUENCE [LARGE SCALE GENOMIC DNA]</scope>
    <source>
        <strain evidence="2 3">N19</strain>
    </source>
</reference>
<evidence type="ECO:0000313" key="3">
    <source>
        <dbReference type="Proteomes" id="UP001196301"/>
    </source>
</evidence>
<dbReference type="PANTHER" id="PTHR43667">
    <property type="entry name" value="CYCLOPROPANE-FATTY-ACYL-PHOSPHOLIPID SYNTHASE"/>
    <property type="match status" value="1"/>
</dbReference>
<dbReference type="InterPro" id="IPR050723">
    <property type="entry name" value="CFA/CMAS"/>
</dbReference>
<keyword evidence="3" id="KW-1185">Reference proteome</keyword>
<dbReference type="Proteomes" id="UP001196301">
    <property type="component" value="Unassembled WGS sequence"/>
</dbReference>
<dbReference type="Pfam" id="PF13847">
    <property type="entry name" value="Methyltransf_31"/>
    <property type="match status" value="1"/>
</dbReference>
<dbReference type="CDD" id="cd02440">
    <property type="entry name" value="AdoMet_MTases"/>
    <property type="match status" value="1"/>
</dbReference>
<accession>A0ABS6DX80</accession>